<organism evidence="1 2">
    <name type="scientific">Pseudomonas hunanensis</name>
    <dbReference type="NCBI Taxonomy" id="1247546"/>
    <lineage>
        <taxon>Bacteria</taxon>
        <taxon>Pseudomonadati</taxon>
        <taxon>Pseudomonadota</taxon>
        <taxon>Gammaproteobacteria</taxon>
        <taxon>Pseudomonadales</taxon>
        <taxon>Pseudomonadaceae</taxon>
        <taxon>Pseudomonas</taxon>
    </lineage>
</organism>
<dbReference type="Proteomes" id="UP001259587">
    <property type="component" value="Unassembled WGS sequence"/>
</dbReference>
<proteinExistence type="predicted"/>
<sequence length="261" mass="27916">MRATYLLGTDRQQSTLNGSGFAARAYTPYGALAASTGPALGYAGHPPDPLTGHYHLGNGHRSYNPQLQRFNAADRLSPFGKGGLNSYAYCLGNPIKYRDPSGQSVEDYLFPALSVLSNLLGVFITGMKMRSMLKLRKLNSSSPGFTVAGVDAAIPPAATRSEWALSVVSGFSGVVGLGVGISRIAEPGKEWQSWVLVGLTGISLATSGLEAWKMFGDKPWKPLEVDILQMSRFPFRTSQNGRSTAPTPGSMDSRQIRQGSL</sequence>
<gene>
    <name evidence="1" type="ORF">J2W83_001847</name>
</gene>
<keyword evidence="2" id="KW-1185">Reference proteome</keyword>
<evidence type="ECO:0000313" key="1">
    <source>
        <dbReference type="EMBL" id="MDR6712249.1"/>
    </source>
</evidence>
<accession>A0ACC6K1B5</accession>
<protein>
    <submittedName>
        <fullName evidence="1">RHS repeat-associated protein</fullName>
    </submittedName>
</protein>
<comment type="caution">
    <text evidence="1">The sequence shown here is derived from an EMBL/GenBank/DDBJ whole genome shotgun (WGS) entry which is preliminary data.</text>
</comment>
<dbReference type="EMBL" id="JAVDTH010000008">
    <property type="protein sequence ID" value="MDR6712249.1"/>
    <property type="molecule type" value="Genomic_DNA"/>
</dbReference>
<name>A0ACC6K1B5_9PSED</name>
<reference evidence="1" key="1">
    <citation type="submission" date="2023-07" db="EMBL/GenBank/DDBJ databases">
        <title>Sorghum-associated microbial communities from plants grown in Nebraska, USA.</title>
        <authorList>
            <person name="Schachtman D."/>
        </authorList>
    </citation>
    <scope>NUCLEOTIDE SEQUENCE</scope>
    <source>
        <strain evidence="1">BE56</strain>
    </source>
</reference>
<evidence type="ECO:0000313" key="2">
    <source>
        <dbReference type="Proteomes" id="UP001259587"/>
    </source>
</evidence>